<evidence type="ECO:0000256" key="4">
    <source>
        <dbReference type="PROSITE-ProRule" id="PRU00834"/>
    </source>
</evidence>
<dbReference type="STRING" id="93625.A0A409X3G1"/>
<dbReference type="GO" id="GO:0030150">
    <property type="term" value="P:protein import into mitochondrial matrix"/>
    <property type="evidence" value="ECO:0007669"/>
    <property type="project" value="TreeGrafter"/>
</dbReference>
<evidence type="ECO:0000256" key="3">
    <source>
        <dbReference type="ARBA" id="ARBA00022833"/>
    </source>
</evidence>
<dbReference type="OrthoDB" id="512667at2759"/>
<evidence type="ECO:0000313" key="7">
    <source>
        <dbReference type="EMBL" id="PPQ85289.1"/>
    </source>
</evidence>
<feature type="compositionally biased region" description="Polar residues" evidence="5">
    <location>
        <begin position="46"/>
        <end position="55"/>
    </location>
</feature>
<accession>A0A409X3G1</accession>
<dbReference type="AlphaFoldDB" id="A0A409X3G1"/>
<dbReference type="EMBL" id="NHYD01002737">
    <property type="protein sequence ID" value="PPQ85289.1"/>
    <property type="molecule type" value="Genomic_DNA"/>
</dbReference>
<reference evidence="7 8" key="1">
    <citation type="journal article" date="2018" name="Evol. Lett.">
        <title>Horizontal gene cluster transfer increased hallucinogenic mushroom diversity.</title>
        <authorList>
            <person name="Reynolds H.T."/>
            <person name="Vijayakumar V."/>
            <person name="Gluck-Thaler E."/>
            <person name="Korotkin H.B."/>
            <person name="Matheny P.B."/>
            <person name="Slot J.C."/>
        </authorList>
    </citation>
    <scope>NUCLEOTIDE SEQUENCE [LARGE SCALE GENOMIC DNA]</scope>
    <source>
        <strain evidence="7 8">2631</strain>
    </source>
</reference>
<dbReference type="GO" id="GO:0008270">
    <property type="term" value="F:zinc ion binding"/>
    <property type="evidence" value="ECO:0007669"/>
    <property type="project" value="UniProtKB-KW"/>
</dbReference>
<dbReference type="GO" id="GO:0005739">
    <property type="term" value="C:mitochondrion"/>
    <property type="evidence" value="ECO:0007669"/>
    <property type="project" value="TreeGrafter"/>
</dbReference>
<dbReference type="InParanoid" id="A0A409X3G1"/>
<keyword evidence="3" id="KW-0862">Zinc</keyword>
<dbReference type="GO" id="GO:0050821">
    <property type="term" value="P:protein stabilization"/>
    <property type="evidence" value="ECO:0007669"/>
    <property type="project" value="TreeGrafter"/>
</dbReference>
<dbReference type="InterPro" id="IPR024158">
    <property type="entry name" value="Mt_import_TIM15"/>
</dbReference>
<feature type="compositionally biased region" description="Low complexity" evidence="5">
    <location>
        <begin position="56"/>
        <end position="75"/>
    </location>
</feature>
<protein>
    <recommendedName>
        <fullName evidence="6">DNL-type domain-containing protein</fullName>
    </recommendedName>
</protein>
<evidence type="ECO:0000259" key="6">
    <source>
        <dbReference type="PROSITE" id="PS51501"/>
    </source>
</evidence>
<evidence type="ECO:0000256" key="2">
    <source>
        <dbReference type="ARBA" id="ARBA00022771"/>
    </source>
</evidence>
<evidence type="ECO:0000313" key="8">
    <source>
        <dbReference type="Proteomes" id="UP000283269"/>
    </source>
</evidence>
<dbReference type="Proteomes" id="UP000283269">
    <property type="component" value="Unassembled WGS sequence"/>
</dbReference>
<dbReference type="GO" id="GO:0006457">
    <property type="term" value="P:protein folding"/>
    <property type="evidence" value="ECO:0007669"/>
    <property type="project" value="TreeGrafter"/>
</dbReference>
<dbReference type="PANTHER" id="PTHR20922:SF13">
    <property type="entry name" value="DNL-TYPE ZINC FINGER PROTEIN"/>
    <property type="match status" value="1"/>
</dbReference>
<feature type="region of interest" description="Disordered" evidence="5">
    <location>
        <begin position="46"/>
        <end position="109"/>
    </location>
</feature>
<dbReference type="FunCoup" id="A0A409X3G1">
    <property type="interactions" value="130"/>
</dbReference>
<gene>
    <name evidence="7" type="ORF">CVT25_010062</name>
</gene>
<dbReference type="Pfam" id="PF05180">
    <property type="entry name" value="zf-DNL"/>
    <property type="match status" value="1"/>
</dbReference>
<comment type="caution">
    <text evidence="7">The sequence shown here is derived from an EMBL/GenBank/DDBJ whole genome shotgun (WGS) entry which is preliminary data.</text>
</comment>
<dbReference type="InterPro" id="IPR007853">
    <property type="entry name" value="Znf_DNL-typ"/>
</dbReference>
<dbReference type="GO" id="GO:0051087">
    <property type="term" value="F:protein-folding chaperone binding"/>
    <property type="evidence" value="ECO:0007669"/>
    <property type="project" value="TreeGrafter"/>
</dbReference>
<name>A0A409X3G1_PSICY</name>
<feature type="compositionally biased region" description="Low complexity" evidence="5">
    <location>
        <begin position="89"/>
        <end position="105"/>
    </location>
</feature>
<organism evidence="7 8">
    <name type="scientific">Psilocybe cyanescens</name>
    <dbReference type="NCBI Taxonomy" id="93625"/>
    <lineage>
        <taxon>Eukaryota</taxon>
        <taxon>Fungi</taxon>
        <taxon>Dikarya</taxon>
        <taxon>Basidiomycota</taxon>
        <taxon>Agaricomycotina</taxon>
        <taxon>Agaricomycetes</taxon>
        <taxon>Agaricomycetidae</taxon>
        <taxon>Agaricales</taxon>
        <taxon>Agaricineae</taxon>
        <taxon>Strophariaceae</taxon>
        <taxon>Psilocybe</taxon>
    </lineage>
</organism>
<keyword evidence="2 4" id="KW-0863">Zinc-finger</keyword>
<feature type="domain" description="DNL-type" evidence="6">
    <location>
        <begin position="113"/>
        <end position="203"/>
    </location>
</feature>
<keyword evidence="8" id="KW-1185">Reference proteome</keyword>
<dbReference type="PANTHER" id="PTHR20922">
    <property type="entry name" value="DNL-TYPE ZINC FINGER PROTEIN"/>
    <property type="match status" value="1"/>
</dbReference>
<proteinExistence type="predicted"/>
<evidence type="ECO:0000256" key="1">
    <source>
        <dbReference type="ARBA" id="ARBA00022723"/>
    </source>
</evidence>
<evidence type="ECO:0000256" key="5">
    <source>
        <dbReference type="SAM" id="MobiDB-lite"/>
    </source>
</evidence>
<dbReference type="PROSITE" id="PS51501">
    <property type="entry name" value="ZF_DNL"/>
    <property type="match status" value="1"/>
</dbReference>
<sequence>MLPSRLFRNTGIPPTLRSLIIPHASLPSNVAVQLRLRLGVIPGSVPSASRSLGTNASASHPPSPPSAEKAPVSKPTAKDSIVHPPPPASASGSSASTSRMTTTDSQALPEKMEPKLSLTFTCTVSGCGERSTHQFTKQAYEKGVVLVQCPGCKNRHLIADHLGWFKDSTKGGKAPTVEDILREKGENVRRGSLSANGDVAYFE</sequence>
<keyword evidence="1" id="KW-0479">Metal-binding</keyword>